<reference evidence="8 9" key="1">
    <citation type="submission" date="2020-06" db="EMBL/GenBank/DDBJ databases">
        <authorList>
            <person name="Li R."/>
            <person name="Bekaert M."/>
        </authorList>
    </citation>
    <scope>NUCLEOTIDE SEQUENCE [LARGE SCALE GENOMIC DNA]</scope>
    <source>
        <strain evidence="9">wild</strain>
    </source>
</reference>
<keyword evidence="4" id="KW-0325">Glycoprotein</keyword>
<dbReference type="PANTHER" id="PTHR11640:SF31">
    <property type="entry name" value="IRREGULAR CHIASM C-ROUGHEST PROTEIN-RELATED"/>
    <property type="match status" value="1"/>
</dbReference>
<evidence type="ECO:0000313" key="8">
    <source>
        <dbReference type="EMBL" id="CAC5423231.1"/>
    </source>
</evidence>
<dbReference type="Proteomes" id="UP000507470">
    <property type="component" value="Unassembled WGS sequence"/>
</dbReference>
<dbReference type="EMBL" id="CACVKT020009753">
    <property type="protein sequence ID" value="CAC5423231.1"/>
    <property type="molecule type" value="Genomic_DNA"/>
</dbReference>
<organism evidence="8 9">
    <name type="scientific">Mytilus coruscus</name>
    <name type="common">Sea mussel</name>
    <dbReference type="NCBI Taxonomy" id="42192"/>
    <lineage>
        <taxon>Eukaryota</taxon>
        <taxon>Metazoa</taxon>
        <taxon>Spiralia</taxon>
        <taxon>Lophotrochozoa</taxon>
        <taxon>Mollusca</taxon>
        <taxon>Bivalvia</taxon>
        <taxon>Autobranchia</taxon>
        <taxon>Pteriomorphia</taxon>
        <taxon>Mytilida</taxon>
        <taxon>Mytiloidea</taxon>
        <taxon>Mytilidae</taxon>
        <taxon>Mytilinae</taxon>
        <taxon>Mytilus</taxon>
    </lineage>
</organism>
<dbReference type="GO" id="GO:0050839">
    <property type="term" value="F:cell adhesion molecule binding"/>
    <property type="evidence" value="ECO:0007669"/>
    <property type="project" value="TreeGrafter"/>
</dbReference>
<gene>
    <name evidence="8" type="ORF">MCOR_55220</name>
</gene>
<accession>A0A6J8EVM8</accession>
<dbReference type="OrthoDB" id="10354199at2759"/>
<sequence length="856" mass="96924">MQSNHMALTFSDDFTDGLCSILRPVFTTPGSYLQLNISNPEQRIRCNFMSKELSSSEIVNTFGEFDTNKYKIRTSKILGIKFKAPDDFGAFGLSVSTKSSIQLNETDILAPSHDERKFGKKKSTIDLTFTDNSSSPYTRILSFTGIGSYFGQLEGTFDFYLTFHLRIKNVSTTDAGNYECSNDLLPTVILVTSIRFLNQSDDNVISGYEGTTMHISCVSIKGQDVERLSIKENGTIVATSKSNMVTLSLKPDREDNLKVYECYTNNQTAMAYVTLHVNYAPNITVILRDHSIDCLAADGFPDEYTFHIWEHQSEEGDHVRFVDGLQNGTLILQTIPYQYQMNGRYVCAVSNTILDVNGSVLQKSSEYFIYQGPPVFARENRNIKFAELYKAITVTFVLYSNPMVEQIWIEVVAPGYTKNETIHDFGMSEINLKYTDFESNANIKGEKIIFEFKMFSTEYEMYRIWASNELGEDSFSFNIRATGAPIFVPENRNVKHGELDEPLTLTFLLYSDPTIKDIWIEGVDTDHNRNKIKLEFMLVNLPVPYTAFGNKGHIMCYNITIKTNIVSSIDFRVYKIWATNELGVTSYKFEVIAVESSKINGKHRDQLITSSSIIACLLVYIIVIHICFCIRQRTRRVNIEEPLHYNTYDEIGSISYEAAGFRRLAIDERGPIQQTPTNLNLQDAFSTTNINNQLAMNCTTDKDASSRVSDQESQVNAVQQNNILEATLDVSSAIYIEDIVHGDKSTCNEPAASTDESLQSFQRRKHHEQHLTNRNATSKCSSSSDESRMESIATPSLGLNVGDGYENPYQIVIHDNQDTHQYSLIINPCAEADRARETFDIDKQTNISTDYVNLRL</sequence>
<dbReference type="GO" id="GO:0005911">
    <property type="term" value="C:cell-cell junction"/>
    <property type="evidence" value="ECO:0007669"/>
    <property type="project" value="TreeGrafter"/>
</dbReference>
<proteinExistence type="predicted"/>
<keyword evidence="2 7" id="KW-0472">Membrane</keyword>
<evidence type="ECO:0000256" key="1">
    <source>
        <dbReference type="ARBA" id="ARBA00004479"/>
    </source>
</evidence>
<dbReference type="AlphaFoldDB" id="A0A6J8EVM8"/>
<dbReference type="InterPro" id="IPR036179">
    <property type="entry name" value="Ig-like_dom_sf"/>
</dbReference>
<comment type="subcellular location">
    <subcellularLocation>
        <location evidence="1">Membrane</location>
        <topology evidence="1">Single-pass type I membrane protein</topology>
    </subcellularLocation>
</comment>
<evidence type="ECO:0000256" key="5">
    <source>
        <dbReference type="ARBA" id="ARBA00023319"/>
    </source>
</evidence>
<evidence type="ECO:0000256" key="6">
    <source>
        <dbReference type="SAM" id="MobiDB-lite"/>
    </source>
</evidence>
<evidence type="ECO:0000256" key="3">
    <source>
        <dbReference type="ARBA" id="ARBA00023157"/>
    </source>
</evidence>
<dbReference type="GO" id="GO:0005886">
    <property type="term" value="C:plasma membrane"/>
    <property type="evidence" value="ECO:0007669"/>
    <property type="project" value="TreeGrafter"/>
</dbReference>
<keyword evidence="7" id="KW-1133">Transmembrane helix</keyword>
<keyword evidence="3" id="KW-1015">Disulfide bond</keyword>
<feature type="region of interest" description="Disordered" evidence="6">
    <location>
        <begin position="746"/>
        <end position="796"/>
    </location>
</feature>
<keyword evidence="5" id="KW-0393">Immunoglobulin domain</keyword>
<keyword evidence="9" id="KW-1185">Reference proteome</keyword>
<dbReference type="PANTHER" id="PTHR11640">
    <property type="entry name" value="NEPHRIN"/>
    <property type="match status" value="1"/>
</dbReference>
<keyword evidence="7" id="KW-0812">Transmembrane</keyword>
<evidence type="ECO:0000313" key="9">
    <source>
        <dbReference type="Proteomes" id="UP000507470"/>
    </source>
</evidence>
<dbReference type="GO" id="GO:0098609">
    <property type="term" value="P:cell-cell adhesion"/>
    <property type="evidence" value="ECO:0007669"/>
    <property type="project" value="TreeGrafter"/>
</dbReference>
<protein>
    <recommendedName>
        <fullName evidence="10">Ig-like domain-containing protein</fullName>
    </recommendedName>
</protein>
<name>A0A6J8EVM8_MYTCO</name>
<evidence type="ECO:0000256" key="7">
    <source>
        <dbReference type="SAM" id="Phobius"/>
    </source>
</evidence>
<dbReference type="InterPro" id="IPR051275">
    <property type="entry name" value="Cell_adhesion_signaling"/>
</dbReference>
<dbReference type="SUPFAM" id="SSF48726">
    <property type="entry name" value="Immunoglobulin"/>
    <property type="match status" value="1"/>
</dbReference>
<feature type="transmembrane region" description="Helical" evidence="7">
    <location>
        <begin position="607"/>
        <end position="630"/>
    </location>
</feature>
<evidence type="ECO:0008006" key="10">
    <source>
        <dbReference type="Google" id="ProtNLM"/>
    </source>
</evidence>
<evidence type="ECO:0000256" key="2">
    <source>
        <dbReference type="ARBA" id="ARBA00023136"/>
    </source>
</evidence>
<evidence type="ECO:0000256" key="4">
    <source>
        <dbReference type="ARBA" id="ARBA00023180"/>
    </source>
</evidence>